<organism evidence="2 3">
    <name type="scientific">Cephalotrichum gorgonifer</name>
    <dbReference type="NCBI Taxonomy" id="2041049"/>
    <lineage>
        <taxon>Eukaryota</taxon>
        <taxon>Fungi</taxon>
        <taxon>Dikarya</taxon>
        <taxon>Ascomycota</taxon>
        <taxon>Pezizomycotina</taxon>
        <taxon>Sordariomycetes</taxon>
        <taxon>Hypocreomycetidae</taxon>
        <taxon>Microascales</taxon>
        <taxon>Microascaceae</taxon>
        <taxon>Cephalotrichum</taxon>
    </lineage>
</organism>
<comment type="caution">
    <text evidence="2">The sequence shown here is derived from an EMBL/GenBank/DDBJ whole genome shotgun (WGS) entry which is preliminary data.</text>
</comment>
<feature type="compositionally biased region" description="Basic and acidic residues" evidence="1">
    <location>
        <begin position="184"/>
        <end position="206"/>
    </location>
</feature>
<proteinExistence type="predicted"/>
<feature type="region of interest" description="Disordered" evidence="1">
    <location>
        <begin position="43"/>
        <end position="277"/>
    </location>
</feature>
<dbReference type="AlphaFoldDB" id="A0AAE8SX80"/>
<evidence type="ECO:0000313" key="2">
    <source>
        <dbReference type="EMBL" id="SPO04560.1"/>
    </source>
</evidence>
<evidence type="ECO:0000256" key="1">
    <source>
        <dbReference type="SAM" id="MobiDB-lite"/>
    </source>
</evidence>
<dbReference type="Proteomes" id="UP001187682">
    <property type="component" value="Unassembled WGS sequence"/>
</dbReference>
<feature type="compositionally biased region" description="Basic and acidic residues" evidence="1">
    <location>
        <begin position="243"/>
        <end position="270"/>
    </location>
</feature>
<reference evidence="2" key="1">
    <citation type="submission" date="2018-03" db="EMBL/GenBank/DDBJ databases">
        <authorList>
            <person name="Guldener U."/>
        </authorList>
    </citation>
    <scope>NUCLEOTIDE SEQUENCE</scope>
</reference>
<name>A0AAE8SX80_9PEZI</name>
<protein>
    <submittedName>
        <fullName evidence="2">Uncharacterized protein</fullName>
    </submittedName>
</protein>
<gene>
    <name evidence="2" type="ORF">DNG_07245</name>
</gene>
<sequence length="381" mass="42785">MCTTDYYPYLNADGTANRKVTRCDAYLNGHECTMQVYHHPRPIPIPIRRPSTTAAAGGYLPPSPRLTPGSNLPSPRLPSGSFQRGGPSTPLESDSDVSSRRRPRSVNRIYVNGHRVDIVDEPASPRDAPPSSSSHRRNRSYESSGSRRDSRSGGRIVVVEAPPTTRTPPQNYSIPRTAPPSPAHGHEALRHRPVIVDERPERRVRIEVPAASNPHPPAFSDSSSGRDGRGRGGSRRQQASSDESERRRERRSEKEREQRLRERSVRREGRDEAEEEARRRRREARIAKANIAIAQRGEQPLPPRRSATTYVRPTVEVPGMAGLGLVEGMGGLNVRGSWEEEEEEARKQRLRERMMPNRRASIGAGSRRVRVEYGDGMYRLE</sequence>
<dbReference type="EMBL" id="ONZQ02000010">
    <property type="protein sequence ID" value="SPO04560.1"/>
    <property type="molecule type" value="Genomic_DNA"/>
</dbReference>
<evidence type="ECO:0000313" key="3">
    <source>
        <dbReference type="Proteomes" id="UP001187682"/>
    </source>
</evidence>
<accession>A0AAE8SX80</accession>
<keyword evidence="3" id="KW-1185">Reference proteome</keyword>